<evidence type="ECO:0000259" key="2">
    <source>
        <dbReference type="PROSITE" id="PS50405"/>
    </source>
</evidence>
<dbReference type="PANTHER" id="PTHR44051:SF2">
    <property type="entry name" value="HYPOTHETICAL GLUTATHIONE S-TRANSFERASE LIKE PROTEIN"/>
    <property type="match status" value="1"/>
</dbReference>
<dbReference type="EMBL" id="JADZLT010000051">
    <property type="protein sequence ID" value="MBH0238750.1"/>
    <property type="molecule type" value="Genomic_DNA"/>
</dbReference>
<dbReference type="SFLD" id="SFLDS00019">
    <property type="entry name" value="Glutathione_Transferase_(cytos"/>
    <property type="match status" value="1"/>
</dbReference>
<sequence length="226" mass="24894">MPPSLTLYDFELSADCYKARLMLALLGLAHVSVPIDVYPGREHEANAYRRISAAGRVPALADGDRVVDEPTAILRHLAETRDPSGRWYPRDPLRRAETDRWLAVAESLGASAGAARLHENFFVPADAAALRAAAHREFRRLDEHLWFAERAGDDWLVPGADATIADVACLPDVLLSEEGGIGRIDYPAVRRWTDRVRRLPGFVPMSGVFPAAPARTDAAVRPPDVR</sequence>
<comment type="caution">
    <text evidence="3">The sequence shown here is derived from an EMBL/GenBank/DDBJ whole genome shotgun (WGS) entry which is preliminary data.</text>
</comment>
<dbReference type="InterPro" id="IPR004045">
    <property type="entry name" value="Glutathione_S-Trfase_N"/>
</dbReference>
<dbReference type="Gene3D" id="1.20.1050.10">
    <property type="match status" value="1"/>
</dbReference>
<evidence type="ECO:0000313" key="3">
    <source>
        <dbReference type="EMBL" id="MBH0238750.1"/>
    </source>
</evidence>
<protein>
    <submittedName>
        <fullName evidence="3">Glutathione S-transferase family protein</fullName>
    </submittedName>
</protein>
<evidence type="ECO:0000313" key="4">
    <source>
        <dbReference type="Proteomes" id="UP000631694"/>
    </source>
</evidence>
<dbReference type="PANTHER" id="PTHR44051">
    <property type="entry name" value="GLUTATHIONE S-TRANSFERASE-RELATED"/>
    <property type="match status" value="1"/>
</dbReference>
<keyword evidence="4" id="KW-1185">Reference proteome</keyword>
<dbReference type="AlphaFoldDB" id="A0A931MZ75"/>
<feature type="domain" description="GST C-terminal" evidence="2">
    <location>
        <begin position="91"/>
        <end position="214"/>
    </location>
</feature>
<dbReference type="InterPro" id="IPR040079">
    <property type="entry name" value="Glutathione_S-Trfase"/>
</dbReference>
<feature type="domain" description="GST N-terminal" evidence="1">
    <location>
        <begin position="3"/>
        <end position="85"/>
    </location>
</feature>
<dbReference type="RefSeq" id="WP_197311836.1">
    <property type="nucleotide sequence ID" value="NZ_JADZLT010000051.1"/>
</dbReference>
<dbReference type="PROSITE" id="PS50405">
    <property type="entry name" value="GST_CTER"/>
    <property type="match status" value="1"/>
</dbReference>
<accession>A0A931MZ75</accession>
<dbReference type="Gene3D" id="3.40.30.10">
    <property type="entry name" value="Glutaredoxin"/>
    <property type="match status" value="1"/>
</dbReference>
<dbReference type="SFLD" id="SFLDG00358">
    <property type="entry name" value="Main_(cytGST)"/>
    <property type="match status" value="1"/>
</dbReference>
<organism evidence="3 4">
    <name type="scientific">Methylobrevis albus</name>
    <dbReference type="NCBI Taxonomy" id="2793297"/>
    <lineage>
        <taxon>Bacteria</taxon>
        <taxon>Pseudomonadati</taxon>
        <taxon>Pseudomonadota</taxon>
        <taxon>Alphaproteobacteria</taxon>
        <taxon>Hyphomicrobiales</taxon>
        <taxon>Pleomorphomonadaceae</taxon>
        <taxon>Methylobrevis</taxon>
    </lineage>
</organism>
<proteinExistence type="predicted"/>
<dbReference type="SUPFAM" id="SSF47616">
    <property type="entry name" value="GST C-terminal domain-like"/>
    <property type="match status" value="1"/>
</dbReference>
<gene>
    <name evidence="3" type="ORF">I5731_13015</name>
</gene>
<evidence type="ECO:0000259" key="1">
    <source>
        <dbReference type="PROSITE" id="PS50404"/>
    </source>
</evidence>
<dbReference type="InterPro" id="IPR036249">
    <property type="entry name" value="Thioredoxin-like_sf"/>
</dbReference>
<reference evidence="3" key="1">
    <citation type="submission" date="2020-12" db="EMBL/GenBank/DDBJ databases">
        <title>Methylobrevis albus sp. nov., isolated from fresh water lack sediment.</title>
        <authorList>
            <person name="Zou Q."/>
        </authorList>
    </citation>
    <scope>NUCLEOTIDE SEQUENCE</scope>
    <source>
        <strain evidence="3">L22</strain>
    </source>
</reference>
<name>A0A931MZ75_9HYPH</name>
<dbReference type="Proteomes" id="UP000631694">
    <property type="component" value="Unassembled WGS sequence"/>
</dbReference>
<dbReference type="Pfam" id="PF13417">
    <property type="entry name" value="GST_N_3"/>
    <property type="match status" value="1"/>
</dbReference>
<dbReference type="InterPro" id="IPR036282">
    <property type="entry name" value="Glutathione-S-Trfase_C_sf"/>
</dbReference>
<dbReference type="InterPro" id="IPR010987">
    <property type="entry name" value="Glutathione-S-Trfase_C-like"/>
</dbReference>
<dbReference type="PROSITE" id="PS50404">
    <property type="entry name" value="GST_NTER"/>
    <property type="match status" value="1"/>
</dbReference>
<dbReference type="SUPFAM" id="SSF52833">
    <property type="entry name" value="Thioredoxin-like"/>
    <property type="match status" value="1"/>
</dbReference>